<evidence type="ECO:0000313" key="1">
    <source>
        <dbReference type="EMBL" id="KAF4656415.1"/>
    </source>
</evidence>
<proteinExistence type="predicted"/>
<evidence type="ECO:0000313" key="4">
    <source>
        <dbReference type="Proteomes" id="UP000572268"/>
    </source>
</evidence>
<dbReference type="Proteomes" id="UP000570595">
    <property type="component" value="Unassembled WGS sequence"/>
</dbReference>
<dbReference type="EMBL" id="JABANN010000415">
    <property type="protein sequence ID" value="KAF4659820.1"/>
    <property type="molecule type" value="Genomic_DNA"/>
</dbReference>
<feature type="non-terminal residue" evidence="1">
    <location>
        <position position="201"/>
    </location>
</feature>
<protein>
    <submittedName>
        <fullName evidence="1">Uncharacterized protein</fullName>
    </submittedName>
</protein>
<reference evidence="3 4" key="1">
    <citation type="submission" date="2020-04" db="EMBL/GenBank/DDBJ databases">
        <title>Perkinsus olseni comparative genomics.</title>
        <authorList>
            <person name="Bogema D.R."/>
        </authorList>
    </citation>
    <scope>NUCLEOTIDE SEQUENCE [LARGE SCALE GENOMIC DNA]</scope>
    <source>
        <strain evidence="1">ATCC PRA-179</strain>
        <strain evidence="2">ATCC PRA-31</strain>
    </source>
</reference>
<name>A0A7J6LB01_PEROL</name>
<dbReference type="AlphaFoldDB" id="A0A7J6LB01"/>
<comment type="caution">
    <text evidence="1">The sequence shown here is derived from an EMBL/GenBank/DDBJ whole genome shotgun (WGS) entry which is preliminary data.</text>
</comment>
<accession>A0A7J6LB01</accession>
<dbReference type="EMBL" id="JABAHT010000410">
    <property type="protein sequence ID" value="KAF4656415.1"/>
    <property type="molecule type" value="Genomic_DNA"/>
</dbReference>
<gene>
    <name evidence="2" type="ORF">FOL46_006437</name>
    <name evidence="1" type="ORF">FOZ61_007001</name>
</gene>
<evidence type="ECO:0000313" key="2">
    <source>
        <dbReference type="EMBL" id="KAF4659820.1"/>
    </source>
</evidence>
<evidence type="ECO:0000313" key="3">
    <source>
        <dbReference type="Proteomes" id="UP000570595"/>
    </source>
</evidence>
<dbReference type="Proteomes" id="UP000572268">
    <property type="component" value="Unassembled WGS sequence"/>
</dbReference>
<sequence>DRFQALSSYPIGDPLLALRSLPSSSARAGRPCPTPTVVQDSDSVSNLLSFDREFVYTIQYMRLNPQKFSPVGPTAYVGNRAYVPTVGTSGPSSVTGVSRIEIENLDDKVSGLDTLREGSEDKNLTAHLEARVLNPPVVIRPVGDPIALIAAVYNVETDDWEATKADVTGRLAVSLDRGAELNRCQPMRSFLAAGALIPGTT</sequence>
<organism evidence="1 3">
    <name type="scientific">Perkinsus olseni</name>
    <name type="common">Perkinsus atlanticus</name>
    <dbReference type="NCBI Taxonomy" id="32597"/>
    <lineage>
        <taxon>Eukaryota</taxon>
        <taxon>Sar</taxon>
        <taxon>Alveolata</taxon>
        <taxon>Perkinsozoa</taxon>
        <taxon>Perkinsea</taxon>
        <taxon>Perkinsida</taxon>
        <taxon>Perkinsidae</taxon>
        <taxon>Perkinsus</taxon>
    </lineage>
</organism>